<dbReference type="SMART" id="SM00823">
    <property type="entry name" value="PKS_PP"/>
    <property type="match status" value="1"/>
</dbReference>
<evidence type="ECO:0000256" key="2">
    <source>
        <dbReference type="ARBA" id="ARBA00022553"/>
    </source>
</evidence>
<dbReference type="Gene3D" id="3.30.70.3290">
    <property type="match status" value="1"/>
</dbReference>
<dbReference type="InterPro" id="IPR014043">
    <property type="entry name" value="Acyl_transferase_dom"/>
</dbReference>
<evidence type="ECO:0000313" key="9">
    <source>
        <dbReference type="EMBL" id="GAA3746845.1"/>
    </source>
</evidence>
<dbReference type="InterPro" id="IPR009081">
    <property type="entry name" value="PP-bd_ACP"/>
</dbReference>
<feature type="region of interest" description="N-terminal hotdog fold" evidence="4">
    <location>
        <begin position="886"/>
        <end position="1009"/>
    </location>
</feature>
<dbReference type="InterPro" id="IPR020806">
    <property type="entry name" value="PKS_PP-bd"/>
</dbReference>
<dbReference type="Pfam" id="PF00109">
    <property type="entry name" value="ketoacyl-synt"/>
    <property type="match status" value="1"/>
</dbReference>
<dbReference type="SMART" id="SM00826">
    <property type="entry name" value="PKS_DH"/>
    <property type="match status" value="1"/>
</dbReference>
<dbReference type="Pfam" id="PF02801">
    <property type="entry name" value="Ketoacyl-synt_C"/>
    <property type="match status" value="1"/>
</dbReference>
<evidence type="ECO:0008006" key="11">
    <source>
        <dbReference type="Google" id="ProtNLM"/>
    </source>
</evidence>
<dbReference type="Pfam" id="PF00698">
    <property type="entry name" value="Acyl_transf_1"/>
    <property type="match status" value="1"/>
</dbReference>
<dbReference type="PROSITE" id="PS00012">
    <property type="entry name" value="PHOSPHOPANTETHEINE"/>
    <property type="match status" value="1"/>
</dbReference>
<name>A0ABP7FTC6_9ACTN</name>
<dbReference type="InterPro" id="IPR050091">
    <property type="entry name" value="PKS_NRPS_Biosynth_Enz"/>
</dbReference>
<dbReference type="SUPFAM" id="SSF55048">
    <property type="entry name" value="Probable ACP-binding domain of malonyl-CoA ACP transacylase"/>
    <property type="match status" value="1"/>
</dbReference>
<dbReference type="InterPro" id="IPR036736">
    <property type="entry name" value="ACP-like_sf"/>
</dbReference>
<sequence>MVAVGAIGMGCRFPQASGLDEFWQLLTTGTDAVREIPDERWEMGRLYHPDPDHPGTMSTRWAGLLDDIDGFDADFFRISAREARDMDPQQRLTLEVVAEALHDAALPEARLRASRTGVYIGSAAPDFAVLRLAAGQEATPYALSGSVASVLANRISYCYDLRGPSLTVDTACSSSLVALDLAANALRRGEIDVAIVGGVNVLLNPMLTVSFSKGGFMAPDGRCTPFDHRANGYVRSEGAGVVILKRLDDAHVEGDRVYALLRESGVNSDGLSNGLFAPNRLSQEHLLSDVYSRADIAPHQVDYVEAHGTGTTLGDAMEVAALAATLGKGRDAAHPLRVGSVKSNLGHLEAAAGIAGVIKTMLALHHGVLPATIHYEHPNPHLRLDQRPIAVQHTTEPWPHRDTSRLAGVSSFGFGGTNAHVVLESPPAAPVPPQRRQPQRVVIPISARSTDEVRDLAAAWAPQVAAGEIDRVAGSAAHRHTPRSHRAALLAGSAEEAATVLEQLSAGRRHPDLIGPRPVPAQRPRVAFVFSGHGSHWIRMGETLSATTPDFSQALDECRAGFAALGHELWRPGDERELAGVDLIQPAVFAVQVALARTWRRWGVTPDVVVGHSLGEVAAAHVAGALDLADACRIVHARSQLLAEVADQGGMVVTDLDPATVEHHIATRADRLGVAALNSAHTTVVSGEVSALTDLQRELAAMGAYASRVGEDFPAHSPYIDELLPRLRTMVGEVTAQPARLPMRSTVTGAAVDGPELGTEYWAHNLRQPVRFAEAIADLATTPTAFVELAPRPVLARAVEETITAQPGEPAAEEDGSVVLASGHHECDERDTMLTSLAHLHTLGVDVAWPTPEDLPALVLPPAPWHHRHIDRVDYRDTSAAAPGHHPLVGEPVEVLHQPDTTVFPVRPAPPTVPYLDDYTVNGHRAATVGVLLAVLARALPPAPGRWRRVSDILLTDPLELATTAQQPQVQLAVTGDAGASAVTVTSRATDGITREHLQGRARDVADVGAVPSVAAAHTRCTTPVTVDEVYAALADLGVACGPTARPLRAVASGDGEAVATVEITDATRPAPGAPHPLLFDAGLQLVSVLTRALPGPVQLAVPVGVSAVWFSGAAPDRLTCHARLTRADPEELVATVTLADDTDQPAAVLEGVRVRLVSAATDTTTVAPRQEQAAGLVTRLAAADSPATRTELMRTTVRATVADVLGCETDQVPLRRPFMELGMDSLMAIRARDALQAACRQRIPATAIWSHPTVEELSAHLLSRMNSDATTVPATVTVEPTPATDRASTPSRTAPEAMTTEDLIAELAGPE</sequence>
<evidence type="ECO:0000256" key="3">
    <source>
        <dbReference type="ARBA" id="ARBA00022679"/>
    </source>
</evidence>
<evidence type="ECO:0000256" key="4">
    <source>
        <dbReference type="PROSITE-ProRule" id="PRU01363"/>
    </source>
</evidence>
<dbReference type="PROSITE" id="PS00606">
    <property type="entry name" value="KS3_1"/>
    <property type="match status" value="1"/>
</dbReference>
<dbReference type="SMART" id="SM00827">
    <property type="entry name" value="PKS_AT"/>
    <property type="match status" value="1"/>
</dbReference>
<protein>
    <recommendedName>
        <fullName evidence="11">Acyl transferase domain-containing protein</fullName>
    </recommendedName>
</protein>
<dbReference type="InterPro" id="IPR032821">
    <property type="entry name" value="PKS_assoc"/>
</dbReference>
<keyword evidence="3" id="KW-0808">Transferase</keyword>
<evidence type="ECO:0000259" key="8">
    <source>
        <dbReference type="PROSITE" id="PS52019"/>
    </source>
</evidence>
<dbReference type="InterPro" id="IPR014030">
    <property type="entry name" value="Ketoacyl_synth_N"/>
</dbReference>
<dbReference type="PROSITE" id="PS52019">
    <property type="entry name" value="PKS_MFAS_DH"/>
    <property type="match status" value="1"/>
</dbReference>
<dbReference type="SUPFAM" id="SSF52151">
    <property type="entry name" value="FabD/lysophospholipase-like"/>
    <property type="match status" value="1"/>
</dbReference>
<evidence type="ECO:0000256" key="5">
    <source>
        <dbReference type="SAM" id="MobiDB-lite"/>
    </source>
</evidence>
<dbReference type="Gene3D" id="3.10.129.110">
    <property type="entry name" value="Polyketide synthase dehydratase"/>
    <property type="match status" value="1"/>
</dbReference>
<dbReference type="Gene3D" id="3.40.47.10">
    <property type="match status" value="1"/>
</dbReference>
<evidence type="ECO:0000256" key="1">
    <source>
        <dbReference type="ARBA" id="ARBA00022450"/>
    </source>
</evidence>
<dbReference type="Pfam" id="PF16197">
    <property type="entry name" value="KAsynt_C_assoc"/>
    <property type="match status" value="1"/>
</dbReference>
<dbReference type="PANTHER" id="PTHR43775:SF37">
    <property type="entry name" value="SI:DKEY-61P9.11"/>
    <property type="match status" value="1"/>
</dbReference>
<dbReference type="InterPro" id="IPR016035">
    <property type="entry name" value="Acyl_Trfase/lysoPLipase"/>
</dbReference>
<keyword evidence="10" id="KW-1185">Reference proteome</keyword>
<dbReference type="InterPro" id="IPR001227">
    <property type="entry name" value="Ac_transferase_dom_sf"/>
</dbReference>
<dbReference type="EMBL" id="BAABDD010000011">
    <property type="protein sequence ID" value="GAA3746845.1"/>
    <property type="molecule type" value="Genomic_DNA"/>
</dbReference>
<dbReference type="PROSITE" id="PS50075">
    <property type="entry name" value="CARRIER"/>
    <property type="match status" value="1"/>
</dbReference>
<keyword evidence="1" id="KW-0596">Phosphopantetheine</keyword>
<dbReference type="InterPro" id="IPR049900">
    <property type="entry name" value="PKS_mFAS_DH"/>
</dbReference>
<feature type="domain" description="Ketosynthase family 3 (KS3)" evidence="7">
    <location>
        <begin position="1"/>
        <end position="425"/>
    </location>
</feature>
<dbReference type="SUPFAM" id="SSF47336">
    <property type="entry name" value="ACP-like"/>
    <property type="match status" value="1"/>
</dbReference>
<evidence type="ECO:0000313" key="10">
    <source>
        <dbReference type="Proteomes" id="UP001500908"/>
    </source>
</evidence>
<dbReference type="CDD" id="cd00833">
    <property type="entry name" value="PKS"/>
    <property type="match status" value="1"/>
</dbReference>
<dbReference type="PROSITE" id="PS52004">
    <property type="entry name" value="KS3_2"/>
    <property type="match status" value="1"/>
</dbReference>
<dbReference type="SUPFAM" id="SSF53901">
    <property type="entry name" value="Thiolase-like"/>
    <property type="match status" value="1"/>
</dbReference>
<dbReference type="InterPro" id="IPR018201">
    <property type="entry name" value="Ketoacyl_synth_AS"/>
</dbReference>
<dbReference type="SMART" id="SM01294">
    <property type="entry name" value="PKS_PP_betabranch"/>
    <property type="match status" value="1"/>
</dbReference>
<dbReference type="RefSeq" id="WP_344971763.1">
    <property type="nucleotide sequence ID" value="NZ_BAABDD010000011.1"/>
</dbReference>
<dbReference type="InterPro" id="IPR020807">
    <property type="entry name" value="PKS_DH"/>
</dbReference>
<dbReference type="InterPro" id="IPR016039">
    <property type="entry name" value="Thiolase-like"/>
</dbReference>
<comment type="caution">
    <text evidence="9">The sequence shown here is derived from an EMBL/GenBank/DDBJ whole genome shotgun (WGS) entry which is preliminary data.</text>
</comment>
<gene>
    <name evidence="9" type="ORF">GCM10022402_27950</name>
</gene>
<dbReference type="InterPro" id="IPR016036">
    <property type="entry name" value="Malonyl_transacylase_ACP-bd"/>
</dbReference>
<dbReference type="Gene3D" id="3.40.366.10">
    <property type="entry name" value="Malonyl-Coenzyme A Acyl Carrier Protein, domain 2"/>
    <property type="match status" value="1"/>
</dbReference>
<dbReference type="Proteomes" id="UP001500908">
    <property type="component" value="Unassembled WGS sequence"/>
</dbReference>
<proteinExistence type="predicted"/>
<dbReference type="Pfam" id="PF00550">
    <property type="entry name" value="PP-binding"/>
    <property type="match status" value="1"/>
</dbReference>
<organism evidence="9 10">
    <name type="scientific">Salinactinospora qingdaonensis</name>
    <dbReference type="NCBI Taxonomy" id="702744"/>
    <lineage>
        <taxon>Bacteria</taxon>
        <taxon>Bacillati</taxon>
        <taxon>Actinomycetota</taxon>
        <taxon>Actinomycetes</taxon>
        <taxon>Streptosporangiales</taxon>
        <taxon>Nocardiopsidaceae</taxon>
        <taxon>Salinactinospora</taxon>
    </lineage>
</organism>
<reference evidence="10" key="1">
    <citation type="journal article" date="2019" name="Int. J. Syst. Evol. Microbiol.">
        <title>The Global Catalogue of Microorganisms (GCM) 10K type strain sequencing project: providing services to taxonomists for standard genome sequencing and annotation.</title>
        <authorList>
            <consortium name="The Broad Institute Genomics Platform"/>
            <consortium name="The Broad Institute Genome Sequencing Center for Infectious Disease"/>
            <person name="Wu L."/>
            <person name="Ma J."/>
        </authorList>
    </citation>
    <scope>NUCLEOTIDE SEQUENCE [LARGE SCALE GENOMIC DNA]</scope>
    <source>
        <strain evidence="10">JCM 17137</strain>
    </source>
</reference>
<feature type="region of interest" description="Disordered" evidence="5">
    <location>
        <begin position="1281"/>
        <end position="1300"/>
    </location>
</feature>
<dbReference type="Gene3D" id="1.10.1200.10">
    <property type="entry name" value="ACP-like"/>
    <property type="match status" value="1"/>
</dbReference>
<dbReference type="PANTHER" id="PTHR43775">
    <property type="entry name" value="FATTY ACID SYNTHASE"/>
    <property type="match status" value="1"/>
</dbReference>
<keyword evidence="2" id="KW-0597">Phosphoprotein</keyword>
<evidence type="ECO:0000259" key="6">
    <source>
        <dbReference type="PROSITE" id="PS50075"/>
    </source>
</evidence>
<dbReference type="Pfam" id="PF14765">
    <property type="entry name" value="PS-DH"/>
    <property type="match status" value="1"/>
</dbReference>
<dbReference type="InterPro" id="IPR049551">
    <property type="entry name" value="PKS_DH_C"/>
</dbReference>
<feature type="domain" description="PKS/mFAS DH" evidence="8">
    <location>
        <begin position="886"/>
        <end position="1164"/>
    </location>
</feature>
<feature type="region of interest" description="C-terminal hotdog fold" evidence="4">
    <location>
        <begin position="1022"/>
        <end position="1164"/>
    </location>
</feature>
<accession>A0ABP7FTC6</accession>
<dbReference type="InterPro" id="IPR020841">
    <property type="entry name" value="PKS_Beta-ketoAc_synthase_dom"/>
</dbReference>
<feature type="domain" description="Carrier" evidence="6">
    <location>
        <begin position="1192"/>
        <end position="1266"/>
    </location>
</feature>
<comment type="caution">
    <text evidence="4">Lacks conserved residue(s) required for the propagation of feature annotation.</text>
</comment>
<dbReference type="InterPro" id="IPR006162">
    <property type="entry name" value="Ppantetheine_attach_site"/>
</dbReference>
<dbReference type="InterPro" id="IPR042104">
    <property type="entry name" value="PKS_dehydratase_sf"/>
</dbReference>
<evidence type="ECO:0000259" key="7">
    <source>
        <dbReference type="PROSITE" id="PS52004"/>
    </source>
</evidence>
<dbReference type="InterPro" id="IPR014031">
    <property type="entry name" value="Ketoacyl_synth_C"/>
</dbReference>
<dbReference type="SMART" id="SM00825">
    <property type="entry name" value="PKS_KS"/>
    <property type="match status" value="1"/>
</dbReference>